<proteinExistence type="inferred from homology"/>
<dbReference type="RefSeq" id="XP_029219967.1">
    <property type="nucleotide sequence ID" value="XM_029364044.1"/>
</dbReference>
<feature type="compositionally biased region" description="Low complexity" evidence="7">
    <location>
        <begin position="37"/>
        <end position="53"/>
    </location>
</feature>
<feature type="compositionally biased region" description="Low complexity" evidence="7">
    <location>
        <begin position="104"/>
        <end position="113"/>
    </location>
</feature>
<feature type="compositionally biased region" description="Acidic residues" evidence="7">
    <location>
        <begin position="1046"/>
        <end position="1057"/>
    </location>
</feature>
<dbReference type="InterPro" id="IPR025313">
    <property type="entry name" value="SPB4-like_CTE"/>
</dbReference>
<dbReference type="EC" id="3.6.4.13" evidence="6"/>
<feature type="compositionally biased region" description="Basic and acidic residues" evidence="7">
    <location>
        <begin position="980"/>
        <end position="991"/>
    </location>
</feature>
<feature type="region of interest" description="Disordered" evidence="7">
    <location>
        <begin position="518"/>
        <end position="537"/>
    </location>
</feature>
<dbReference type="SUPFAM" id="SSF52540">
    <property type="entry name" value="P-loop containing nucleoside triphosphate hydrolases"/>
    <property type="match status" value="2"/>
</dbReference>
<dbReference type="SMART" id="SM01178">
    <property type="entry name" value="DUF4217"/>
    <property type="match status" value="1"/>
</dbReference>
<feature type="compositionally biased region" description="Basic and acidic residues" evidence="7">
    <location>
        <begin position="1025"/>
        <end position="1037"/>
    </location>
</feature>
<feature type="compositionally biased region" description="Basic and acidic residues" evidence="7">
    <location>
        <begin position="244"/>
        <end position="272"/>
    </location>
</feature>
<feature type="compositionally biased region" description="Acidic residues" evidence="7">
    <location>
        <begin position="1005"/>
        <end position="1014"/>
    </location>
</feature>
<comment type="function">
    <text evidence="6">RNA helicase.</text>
</comment>
<dbReference type="PROSITE" id="PS00039">
    <property type="entry name" value="DEAD_ATP_HELICASE"/>
    <property type="match status" value="1"/>
</dbReference>
<dbReference type="STRING" id="94643.A0A2A9MBV8"/>
<dbReference type="EMBL" id="NWUJ01000004">
    <property type="protein sequence ID" value="PFH35958.1"/>
    <property type="molecule type" value="Genomic_DNA"/>
</dbReference>
<accession>A0A2A9MBV8</accession>
<feature type="domain" description="Helicase ATP-binding" evidence="8">
    <location>
        <begin position="167"/>
        <end position="568"/>
    </location>
</feature>
<dbReference type="InterPro" id="IPR027417">
    <property type="entry name" value="P-loop_NTPase"/>
</dbReference>
<dbReference type="PANTHER" id="PTHR24031">
    <property type="entry name" value="RNA HELICASE"/>
    <property type="match status" value="1"/>
</dbReference>
<dbReference type="VEuPathDB" id="ToxoDB:BESB_056090"/>
<evidence type="ECO:0000256" key="3">
    <source>
        <dbReference type="ARBA" id="ARBA00022806"/>
    </source>
</evidence>
<feature type="region of interest" description="Disordered" evidence="7">
    <location>
        <begin position="777"/>
        <end position="799"/>
    </location>
</feature>
<feature type="compositionally biased region" description="Basic and acidic residues" evidence="7">
    <location>
        <begin position="1058"/>
        <end position="1072"/>
    </location>
</feature>
<dbReference type="GO" id="GO:0003723">
    <property type="term" value="F:RNA binding"/>
    <property type="evidence" value="ECO:0007669"/>
    <property type="project" value="UniProtKB-UniRule"/>
</dbReference>
<dbReference type="GeneID" id="40310538"/>
<comment type="catalytic activity">
    <reaction evidence="6">
        <text>ATP + H2O = ADP + phosphate + H(+)</text>
        <dbReference type="Rhea" id="RHEA:13065"/>
        <dbReference type="ChEBI" id="CHEBI:15377"/>
        <dbReference type="ChEBI" id="CHEBI:15378"/>
        <dbReference type="ChEBI" id="CHEBI:30616"/>
        <dbReference type="ChEBI" id="CHEBI:43474"/>
        <dbReference type="ChEBI" id="CHEBI:456216"/>
        <dbReference type="EC" id="3.6.4.13"/>
    </reaction>
</comment>
<organism evidence="10 11">
    <name type="scientific">Besnoitia besnoiti</name>
    <name type="common">Apicomplexan protozoan</name>
    <dbReference type="NCBI Taxonomy" id="94643"/>
    <lineage>
        <taxon>Eukaryota</taxon>
        <taxon>Sar</taxon>
        <taxon>Alveolata</taxon>
        <taxon>Apicomplexa</taxon>
        <taxon>Conoidasida</taxon>
        <taxon>Coccidia</taxon>
        <taxon>Eucoccidiorida</taxon>
        <taxon>Eimeriorina</taxon>
        <taxon>Sarcocystidae</taxon>
        <taxon>Besnoitia</taxon>
    </lineage>
</organism>
<sequence>MGGDGAHAGNAAGAHKRAAGSPLKGGKREAGRDTKNGSSPASSLSSGSGSASAKVKKSLTLEKGQKAALGSANVHTPREPERNGESTPGSSSSLSSSPPPSSSCPPSASVSSKSDIHQRVSARFSTMPGLSPLSRAFLESAGFTFATPVQEACLSLLLADSQRPAAYSPKLSRKDLAVEAPTGSGKTLAFVLPVIERVLDQLQLFSLGRLSSSEFVWERERGRRAAAEKPLGEEDASAAKKRRTDAPEEVKKRGFEKDEEAGACHEARREGQEASPSLVGDAAASPSPEFAAFLARVLERRPPAPLFSEASGEAKACRIAAVLLAPTRELARQIFNVVQSLVRFVEATVLLRSDAPCALSATEKRKQRKRKRRAAKTSDAAAEDDNEAQDDEATAENAEAAYPDGAANQGEGSEANEQLTSAFVLQSMLLTGGSRPVEGDLRALELRASARALFILVATPGRLARLIEAERSEGRRLHWRFEALDFVVVDEADRLIDEQHTDELRGLLTYFREQKKKELDRRQKPQGEEDGKARDAQTSGLQVAVFSATLTGAMQEQSKTKDLWGVVREPVCVRVSAATADARDEPSRASDIQHHVPKTLSNFYAICDYEAKLPFLVDFIKTRVIPHQASCIVFLLTCHCVEYFSGLLHALLLAPSSSAPSSSAPPPCSSLQLSKLHGRMKQRARLAACKRFASSCAPATPEAHVLLATDVAARGLDFPNVDWILQLDPPQNPDVFVHRVGRAARAGRSGNALLLLLPHEDAYLPFLANRGISVAPLDSSSPEKPENADEETEEKKQEREINEAAMNEVIHDRALVLKGSKAFVSFVRAYKEHQLSFLLPFQRLDIGRLATAFRLLRLPRIKEIMGRQIAHFSQSPVDPLKIPFRFDSAREAERVAGLSEALELREKKKEERNRKRENEKKKQKEKDERQMLRGALKPTARTKAEKRKAKRRNALDEWEELAFEERMARKLRKGKISETQYEKELKKHGEQFAEDLDSDLGAGDSDNDPSDGEEDGKAPSQGCRASDESEGSEREADSLSAGSSEDLSDDSDSDEDSAANKRREEYPGARTEKTRKKQPKWITSRGRKTKKKKWSKRRK</sequence>
<feature type="compositionally biased region" description="Basic residues" evidence="7">
    <location>
        <begin position="365"/>
        <end position="375"/>
    </location>
</feature>
<keyword evidence="1 6" id="KW-0547">Nucleotide-binding</keyword>
<evidence type="ECO:0000313" key="11">
    <source>
        <dbReference type="Proteomes" id="UP000224006"/>
    </source>
</evidence>
<dbReference type="Proteomes" id="UP000224006">
    <property type="component" value="Chromosome IV"/>
</dbReference>
<dbReference type="CDD" id="cd18787">
    <property type="entry name" value="SF2_C_DEAD"/>
    <property type="match status" value="1"/>
</dbReference>
<comment type="domain">
    <text evidence="6">The Q motif is unique to and characteristic of the DEAD box family of RNA helicases and controls ATP binding and hydrolysis.</text>
</comment>
<dbReference type="InterPro" id="IPR011545">
    <property type="entry name" value="DEAD/DEAH_box_helicase_dom"/>
</dbReference>
<keyword evidence="5 6" id="KW-0694">RNA-binding</keyword>
<feature type="region of interest" description="Disordered" evidence="7">
    <location>
        <begin position="970"/>
        <end position="1099"/>
    </location>
</feature>
<feature type="compositionally biased region" description="Basic and acidic residues" evidence="7">
    <location>
        <begin position="518"/>
        <end position="535"/>
    </location>
</feature>
<feature type="compositionally biased region" description="Basic residues" evidence="7">
    <location>
        <begin position="1073"/>
        <end position="1099"/>
    </location>
</feature>
<keyword evidence="4 6" id="KW-0067">ATP-binding</keyword>
<dbReference type="InterPro" id="IPR000629">
    <property type="entry name" value="RNA-helicase_DEAD-box_CS"/>
</dbReference>
<feature type="region of interest" description="Disordered" evidence="7">
    <location>
        <begin position="1"/>
        <end position="115"/>
    </location>
</feature>
<comment type="similarity">
    <text evidence="6">Belongs to the DEAD box helicase family.</text>
</comment>
<feature type="compositionally biased region" description="Basic and acidic residues" evidence="7">
    <location>
        <begin position="906"/>
        <end position="931"/>
    </location>
</feature>
<comment type="caution">
    <text evidence="10">The sequence shown here is derived from an EMBL/GenBank/DDBJ whole genome shotgun (WGS) entry which is preliminary data.</text>
</comment>
<feature type="compositionally biased region" description="Acidic residues" evidence="7">
    <location>
        <begin position="381"/>
        <end position="394"/>
    </location>
</feature>
<evidence type="ECO:0000256" key="1">
    <source>
        <dbReference type="ARBA" id="ARBA00022741"/>
    </source>
</evidence>
<name>A0A2A9MBV8_BESBE</name>
<evidence type="ECO:0000256" key="5">
    <source>
        <dbReference type="ARBA" id="ARBA00022884"/>
    </source>
</evidence>
<feature type="compositionally biased region" description="Basic and acidic residues" evidence="7">
    <location>
        <begin position="223"/>
        <end position="232"/>
    </location>
</feature>
<gene>
    <name evidence="10" type="ORF">BESB_056090</name>
</gene>
<evidence type="ECO:0000256" key="2">
    <source>
        <dbReference type="ARBA" id="ARBA00022801"/>
    </source>
</evidence>
<evidence type="ECO:0000256" key="4">
    <source>
        <dbReference type="ARBA" id="ARBA00022840"/>
    </source>
</evidence>
<dbReference type="InterPro" id="IPR014001">
    <property type="entry name" value="Helicase_ATP-bd"/>
</dbReference>
<evidence type="ECO:0000256" key="6">
    <source>
        <dbReference type="RuleBase" id="RU365068"/>
    </source>
</evidence>
<keyword evidence="11" id="KW-1185">Reference proteome</keyword>
<keyword evidence="3 6" id="KW-0347">Helicase</keyword>
<dbReference type="Pfam" id="PF00271">
    <property type="entry name" value="Helicase_C"/>
    <property type="match status" value="1"/>
</dbReference>
<dbReference type="KEGG" id="bbes:BESB_056090"/>
<evidence type="ECO:0000259" key="9">
    <source>
        <dbReference type="PROSITE" id="PS51194"/>
    </source>
</evidence>
<dbReference type="OrthoDB" id="7396459at2759"/>
<dbReference type="SMART" id="SM00487">
    <property type="entry name" value="DEXDc"/>
    <property type="match status" value="1"/>
</dbReference>
<reference evidence="10 11" key="1">
    <citation type="submission" date="2017-09" db="EMBL/GenBank/DDBJ databases">
        <title>Genome sequencing of Besnoitia besnoiti strain Bb-Ger1.</title>
        <authorList>
            <person name="Schares G."/>
            <person name="Venepally P."/>
            <person name="Lorenzi H.A."/>
        </authorList>
    </citation>
    <scope>NUCLEOTIDE SEQUENCE [LARGE SCALE GENOMIC DNA]</scope>
    <source>
        <strain evidence="10 11">Bb-Ger1</strain>
    </source>
</reference>
<evidence type="ECO:0000259" key="8">
    <source>
        <dbReference type="PROSITE" id="PS51192"/>
    </source>
</evidence>
<dbReference type="GO" id="GO:0005524">
    <property type="term" value="F:ATP binding"/>
    <property type="evidence" value="ECO:0007669"/>
    <property type="project" value="UniProtKB-UniRule"/>
</dbReference>
<dbReference type="GO" id="GO:0003724">
    <property type="term" value="F:RNA helicase activity"/>
    <property type="evidence" value="ECO:0007669"/>
    <property type="project" value="UniProtKB-EC"/>
</dbReference>
<feature type="compositionally biased region" description="Basic and acidic residues" evidence="7">
    <location>
        <begin position="26"/>
        <end position="35"/>
    </location>
</feature>
<feature type="region of interest" description="Disordered" evidence="7">
    <location>
        <begin position="223"/>
        <end position="283"/>
    </location>
</feature>
<keyword evidence="2 6" id="KW-0378">Hydrolase</keyword>
<dbReference type="InterPro" id="IPR001650">
    <property type="entry name" value="Helicase_C-like"/>
</dbReference>
<dbReference type="PROSITE" id="PS51192">
    <property type="entry name" value="HELICASE_ATP_BIND_1"/>
    <property type="match status" value="1"/>
</dbReference>
<feature type="region of interest" description="Disordered" evidence="7">
    <location>
        <begin position="362"/>
        <end position="396"/>
    </location>
</feature>
<dbReference type="Pfam" id="PF13959">
    <property type="entry name" value="CTE_SPB4"/>
    <property type="match status" value="1"/>
</dbReference>
<dbReference type="Gene3D" id="3.40.50.300">
    <property type="entry name" value="P-loop containing nucleotide triphosphate hydrolases"/>
    <property type="match status" value="2"/>
</dbReference>
<feature type="region of interest" description="Disordered" evidence="7">
    <location>
        <begin position="906"/>
        <end position="953"/>
    </location>
</feature>
<dbReference type="AlphaFoldDB" id="A0A2A9MBV8"/>
<evidence type="ECO:0000313" key="10">
    <source>
        <dbReference type="EMBL" id="PFH35958.1"/>
    </source>
</evidence>
<feature type="domain" description="Helicase C-terminal" evidence="9">
    <location>
        <begin position="612"/>
        <end position="807"/>
    </location>
</feature>
<evidence type="ECO:0000256" key="7">
    <source>
        <dbReference type="SAM" id="MobiDB-lite"/>
    </source>
</evidence>
<feature type="compositionally biased region" description="Basic and acidic residues" evidence="7">
    <location>
        <begin position="781"/>
        <end position="799"/>
    </location>
</feature>
<dbReference type="Pfam" id="PF00270">
    <property type="entry name" value="DEAD"/>
    <property type="match status" value="2"/>
</dbReference>
<dbReference type="PROSITE" id="PS51194">
    <property type="entry name" value="HELICASE_CTER"/>
    <property type="match status" value="1"/>
</dbReference>
<dbReference type="SMART" id="SM00490">
    <property type="entry name" value="HELICc"/>
    <property type="match status" value="1"/>
</dbReference>
<feature type="compositionally biased region" description="Low complexity" evidence="7">
    <location>
        <begin position="86"/>
        <end position="96"/>
    </location>
</feature>
<protein>
    <recommendedName>
        <fullName evidence="6">ATP-dependent RNA helicase</fullName>
        <ecNumber evidence="6">3.6.4.13</ecNumber>
    </recommendedName>
</protein>
<dbReference type="GO" id="GO:0016887">
    <property type="term" value="F:ATP hydrolysis activity"/>
    <property type="evidence" value="ECO:0007669"/>
    <property type="project" value="RHEA"/>
</dbReference>